<dbReference type="PANTHER" id="PTHR37833:SF1">
    <property type="entry name" value="SIGNAL PEPTIDE PROTEIN"/>
    <property type="match status" value="1"/>
</dbReference>
<feature type="signal peptide" evidence="1">
    <location>
        <begin position="1"/>
        <end position="24"/>
    </location>
</feature>
<dbReference type="Pfam" id="PF07610">
    <property type="entry name" value="DUF1573"/>
    <property type="match status" value="1"/>
</dbReference>
<keyword evidence="3" id="KW-1185">Reference proteome</keyword>
<dbReference type="InterPro" id="IPR011467">
    <property type="entry name" value="DUF1573"/>
</dbReference>
<evidence type="ECO:0000313" key="2">
    <source>
        <dbReference type="EMBL" id="RZS63894.1"/>
    </source>
</evidence>
<dbReference type="InterPro" id="IPR013783">
    <property type="entry name" value="Ig-like_fold"/>
</dbReference>
<reference evidence="2 3" key="1">
    <citation type="submission" date="2019-02" db="EMBL/GenBank/DDBJ databases">
        <title>Genomic Encyclopedia of Type Strains, Phase IV (KMG-IV): sequencing the most valuable type-strain genomes for metagenomic binning, comparative biology and taxonomic classification.</title>
        <authorList>
            <person name="Goeker M."/>
        </authorList>
    </citation>
    <scope>NUCLEOTIDE SEQUENCE [LARGE SCALE GENOMIC DNA]</scope>
    <source>
        <strain evidence="2 3">DSM 18116</strain>
    </source>
</reference>
<dbReference type="AlphaFoldDB" id="A0A4Q7M7Z3"/>
<organism evidence="2 3">
    <name type="scientific">Pseudobacter ginsenosidimutans</name>
    <dbReference type="NCBI Taxonomy" id="661488"/>
    <lineage>
        <taxon>Bacteria</taxon>
        <taxon>Pseudomonadati</taxon>
        <taxon>Bacteroidota</taxon>
        <taxon>Chitinophagia</taxon>
        <taxon>Chitinophagales</taxon>
        <taxon>Chitinophagaceae</taxon>
        <taxon>Pseudobacter</taxon>
    </lineage>
</organism>
<evidence type="ECO:0000256" key="1">
    <source>
        <dbReference type="SAM" id="SignalP"/>
    </source>
</evidence>
<sequence>MIRRFLAFAIVIFLSGSVSLKAQTATAAQAGTEVLQLKETGYDFGKIPQGRPVTHIFEIVNTGKTPLLLTNVQASCGCTTPEWSRDPIKPGATAQIKVGYNSAAEGYFNKSITILYNNNQSKTLLISGTVYKTPVTAAPVNASIALLKNINGH</sequence>
<dbReference type="EMBL" id="SGXA01000007">
    <property type="protein sequence ID" value="RZS63894.1"/>
    <property type="molecule type" value="Genomic_DNA"/>
</dbReference>
<protein>
    <submittedName>
        <fullName evidence="2">Uncharacterized protein DUF1573</fullName>
    </submittedName>
</protein>
<dbReference type="OrthoDB" id="826619at2"/>
<dbReference type="RefSeq" id="WP_130544468.1">
    <property type="nucleotide sequence ID" value="NZ_CP042431.1"/>
</dbReference>
<dbReference type="PANTHER" id="PTHR37833">
    <property type="entry name" value="LIPOPROTEIN-RELATED"/>
    <property type="match status" value="1"/>
</dbReference>
<keyword evidence="1" id="KW-0732">Signal</keyword>
<comment type="caution">
    <text evidence="2">The sequence shown here is derived from an EMBL/GenBank/DDBJ whole genome shotgun (WGS) entry which is preliminary data.</text>
</comment>
<feature type="chain" id="PRO_5020813224" evidence="1">
    <location>
        <begin position="25"/>
        <end position="153"/>
    </location>
</feature>
<gene>
    <name evidence="2" type="ORF">EV199_5992</name>
</gene>
<name>A0A4Q7M7Z3_9BACT</name>
<dbReference type="Proteomes" id="UP000293874">
    <property type="component" value="Unassembled WGS sequence"/>
</dbReference>
<proteinExistence type="predicted"/>
<evidence type="ECO:0000313" key="3">
    <source>
        <dbReference type="Proteomes" id="UP000293874"/>
    </source>
</evidence>
<dbReference type="Gene3D" id="2.60.40.10">
    <property type="entry name" value="Immunoglobulins"/>
    <property type="match status" value="1"/>
</dbReference>
<accession>A0A4Q7M7Z3</accession>